<evidence type="ECO:0000313" key="1">
    <source>
        <dbReference type="EMBL" id="MBB5620296.1"/>
    </source>
</evidence>
<sequence>MNENFNVFDFELSADDLTAIKSLDKGSGLIDSV</sequence>
<gene>
    <name evidence="1" type="ORF">HDE69_001345</name>
</gene>
<accession>A0A7W8YR71</accession>
<dbReference type="EMBL" id="JACHCF010000003">
    <property type="protein sequence ID" value="MBB5620296.1"/>
    <property type="molecule type" value="Genomic_DNA"/>
</dbReference>
<comment type="caution">
    <text evidence="1">The sequence shown here is derived from an EMBL/GenBank/DDBJ whole genome shotgun (WGS) entry which is preliminary data.</text>
</comment>
<protein>
    <submittedName>
        <fullName evidence="1">Diketogulonate reductase-like aldo/keto reductase</fullName>
    </submittedName>
</protein>
<reference evidence="1 2" key="1">
    <citation type="submission" date="2020-08" db="EMBL/GenBank/DDBJ databases">
        <title>Genomic Encyclopedia of Type Strains, Phase IV (KMG-V): Genome sequencing to study the core and pangenomes of soil and plant-associated prokaryotes.</title>
        <authorList>
            <person name="Whitman W."/>
        </authorList>
    </citation>
    <scope>NUCLEOTIDE SEQUENCE [LARGE SCALE GENOMIC DNA]</scope>
    <source>
        <strain evidence="1 2">MP7CTX6</strain>
    </source>
</reference>
<evidence type="ECO:0000313" key="2">
    <source>
        <dbReference type="Proteomes" id="UP000537718"/>
    </source>
</evidence>
<organism evidence="1 2">
    <name type="scientific">Pedobacter cryoconitis</name>
    <dbReference type="NCBI Taxonomy" id="188932"/>
    <lineage>
        <taxon>Bacteria</taxon>
        <taxon>Pseudomonadati</taxon>
        <taxon>Bacteroidota</taxon>
        <taxon>Sphingobacteriia</taxon>
        <taxon>Sphingobacteriales</taxon>
        <taxon>Sphingobacteriaceae</taxon>
        <taxon>Pedobacter</taxon>
    </lineage>
</organism>
<proteinExistence type="predicted"/>
<dbReference type="AlphaFoldDB" id="A0A7W8YR71"/>
<name>A0A7W8YR71_9SPHI</name>
<dbReference type="Proteomes" id="UP000537718">
    <property type="component" value="Unassembled WGS sequence"/>
</dbReference>